<sequence>MSEVLLAAAAALPLVAATVLLVGALWPATKAMPVAWGTAVLVAATVWQLPVRWIAAATTWGVILAVEILWIVFGALVLLYTLRQAGAISRIAGGFASLSSDHRVQTILIGFFLTTFLTGVAGFGTPAAIVAPLLVSLGFPALGAVVVALIGHAMATTFGAVGVPINPGVMEAVGSLASVSTGKAVAFMSEVSGLAAAYHLLPGLFMPVITVSMLVYFFGDVTHRSLAAVRPIVPLALFAGVVFVIPFTLTAVFIGPEMPSIIAPIVGGGLTVTVLNRGWLVPDEQWRLPDNQTWPKAWTGTVTEADSPRSVGQHSSLTDGGQSMSLARAWTPYLLVVILLIATRDFTPIGSLLTEVDLLAPAWTGIFGTTITNSIEWAYAPGTWLVAVALISIPLYGLSRTDIKNAWKEAGETAATPAVALTFIIGTVGILLHSGQYVGAPGGQSMMLALADGVGGTLDGVYTIVAAPLGVFGTFVTGSVMVSNVTFSPIQYELARELGFSPAHIVAAQAAAGGVGNAISIHNVIAALATVGLVGKEGVVIRMNLVPVAAYTLAVSILLSVIMLAV</sequence>
<dbReference type="InterPro" id="IPR003804">
    <property type="entry name" value="Lactate_perm"/>
</dbReference>
<feature type="transmembrane region" description="Helical" evidence="7">
    <location>
        <begin position="261"/>
        <end position="280"/>
    </location>
</feature>
<organism evidence="8 9">
    <name type="scientific">Halorubrum coriense DSM 10284</name>
    <dbReference type="NCBI Taxonomy" id="1227466"/>
    <lineage>
        <taxon>Archaea</taxon>
        <taxon>Methanobacteriati</taxon>
        <taxon>Methanobacteriota</taxon>
        <taxon>Stenosarchaea group</taxon>
        <taxon>Halobacteria</taxon>
        <taxon>Halobacteriales</taxon>
        <taxon>Haloferacaceae</taxon>
        <taxon>Halorubrum</taxon>
    </lineage>
</organism>
<feature type="transmembrane region" description="Helical" evidence="7">
    <location>
        <begin position="157"/>
        <end position="177"/>
    </location>
</feature>
<feature type="transmembrane region" description="Helical" evidence="7">
    <location>
        <begin position="103"/>
        <end position="123"/>
    </location>
</feature>
<dbReference type="GO" id="GO:0005886">
    <property type="term" value="C:plasma membrane"/>
    <property type="evidence" value="ECO:0007669"/>
    <property type="project" value="UniProtKB-SubCell"/>
</dbReference>
<dbReference type="EMBL" id="AOJL01000062">
    <property type="protein sequence ID" value="ELZ43326.1"/>
    <property type="molecule type" value="Genomic_DNA"/>
</dbReference>
<evidence type="ECO:0000256" key="3">
    <source>
        <dbReference type="ARBA" id="ARBA00022475"/>
    </source>
</evidence>
<keyword evidence="5 7" id="KW-1133">Transmembrane helix</keyword>
<reference evidence="8 9" key="1">
    <citation type="journal article" date="2014" name="PLoS Genet.">
        <title>Phylogenetically driven sequencing of extremely halophilic archaea reveals strategies for static and dynamic osmo-response.</title>
        <authorList>
            <person name="Becker E.A."/>
            <person name="Seitzer P.M."/>
            <person name="Tritt A."/>
            <person name="Larsen D."/>
            <person name="Krusor M."/>
            <person name="Yao A.I."/>
            <person name="Wu D."/>
            <person name="Madern D."/>
            <person name="Eisen J.A."/>
            <person name="Darling A.E."/>
            <person name="Facciotti M.T."/>
        </authorList>
    </citation>
    <scope>NUCLEOTIDE SEQUENCE [LARGE SCALE GENOMIC DNA]</scope>
    <source>
        <strain evidence="8 9">DSM 10284</strain>
    </source>
</reference>
<dbReference type="PANTHER" id="PTHR30003">
    <property type="entry name" value="L-LACTATE PERMEASE"/>
    <property type="match status" value="1"/>
</dbReference>
<keyword evidence="3" id="KW-1003">Cell membrane</keyword>
<dbReference type="STRING" id="1227466.C464_16397"/>
<evidence type="ECO:0000313" key="8">
    <source>
        <dbReference type="EMBL" id="ELZ43326.1"/>
    </source>
</evidence>
<feature type="transmembrane region" description="Helical" evidence="7">
    <location>
        <begin position="545"/>
        <end position="565"/>
    </location>
</feature>
<protein>
    <submittedName>
        <fullName evidence="8">L-lactate permease</fullName>
    </submittedName>
</protein>
<dbReference type="Pfam" id="PF02652">
    <property type="entry name" value="Lactate_perm"/>
    <property type="match status" value="1"/>
</dbReference>
<evidence type="ECO:0000256" key="2">
    <source>
        <dbReference type="ARBA" id="ARBA00022448"/>
    </source>
</evidence>
<feature type="transmembrane region" description="Helical" evidence="7">
    <location>
        <begin position="231"/>
        <end position="255"/>
    </location>
</feature>
<evidence type="ECO:0000256" key="5">
    <source>
        <dbReference type="ARBA" id="ARBA00022989"/>
    </source>
</evidence>
<comment type="caution">
    <text evidence="8">The sequence shown here is derived from an EMBL/GenBank/DDBJ whole genome shotgun (WGS) entry which is preliminary data.</text>
</comment>
<accession>M0E6C7</accession>
<dbReference type="OrthoDB" id="213326at2157"/>
<feature type="transmembrane region" description="Helical" evidence="7">
    <location>
        <begin position="51"/>
        <end position="82"/>
    </location>
</feature>
<dbReference type="RefSeq" id="WP_006114809.1">
    <property type="nucleotide sequence ID" value="NZ_AOJL01000062.1"/>
</dbReference>
<gene>
    <name evidence="8" type="ORF">C464_16397</name>
</gene>
<comment type="subcellular location">
    <subcellularLocation>
        <location evidence="1">Cell membrane</location>
        <topology evidence="1">Multi-pass membrane protein</topology>
    </subcellularLocation>
</comment>
<proteinExistence type="predicted"/>
<dbReference type="GO" id="GO:0015129">
    <property type="term" value="F:lactate transmembrane transporter activity"/>
    <property type="evidence" value="ECO:0007669"/>
    <property type="project" value="InterPro"/>
</dbReference>
<feature type="transmembrane region" description="Helical" evidence="7">
    <location>
        <begin position="197"/>
        <end position="219"/>
    </location>
</feature>
<feature type="transmembrane region" description="Helical" evidence="7">
    <location>
        <begin position="129"/>
        <end position="150"/>
    </location>
</feature>
<dbReference type="AlphaFoldDB" id="M0E6C7"/>
<keyword evidence="9" id="KW-1185">Reference proteome</keyword>
<evidence type="ECO:0000256" key="1">
    <source>
        <dbReference type="ARBA" id="ARBA00004651"/>
    </source>
</evidence>
<feature type="transmembrane region" description="Helical" evidence="7">
    <location>
        <begin position="418"/>
        <end position="440"/>
    </location>
</feature>
<evidence type="ECO:0000256" key="4">
    <source>
        <dbReference type="ARBA" id="ARBA00022692"/>
    </source>
</evidence>
<keyword evidence="4 7" id="KW-0812">Transmembrane</keyword>
<keyword evidence="2" id="KW-0813">Transport</keyword>
<feature type="transmembrane region" description="Helical" evidence="7">
    <location>
        <begin position="377"/>
        <end position="398"/>
    </location>
</feature>
<dbReference type="PATRIC" id="fig|1227466.3.peg.3261"/>
<evidence type="ECO:0000256" key="6">
    <source>
        <dbReference type="ARBA" id="ARBA00023136"/>
    </source>
</evidence>
<dbReference type="PANTHER" id="PTHR30003:SF0">
    <property type="entry name" value="GLYCOLATE PERMEASE GLCA-RELATED"/>
    <property type="match status" value="1"/>
</dbReference>
<name>M0E6C7_9EURY</name>
<dbReference type="GO" id="GO:0015295">
    <property type="term" value="F:solute:proton symporter activity"/>
    <property type="evidence" value="ECO:0007669"/>
    <property type="project" value="TreeGrafter"/>
</dbReference>
<keyword evidence="6 7" id="KW-0472">Membrane</keyword>
<evidence type="ECO:0000256" key="7">
    <source>
        <dbReference type="SAM" id="Phobius"/>
    </source>
</evidence>
<evidence type="ECO:0000313" key="9">
    <source>
        <dbReference type="Proteomes" id="UP000011509"/>
    </source>
</evidence>
<feature type="transmembrane region" description="Helical" evidence="7">
    <location>
        <begin position="460"/>
        <end position="482"/>
    </location>
</feature>
<dbReference type="Proteomes" id="UP000011509">
    <property type="component" value="Unassembled WGS sequence"/>
</dbReference>